<dbReference type="SMART" id="SM00490">
    <property type="entry name" value="HELICc"/>
    <property type="match status" value="1"/>
</dbReference>
<dbReference type="CDD" id="cd18794">
    <property type="entry name" value="SF2_C_RecQ"/>
    <property type="match status" value="1"/>
</dbReference>
<dbReference type="PANTHER" id="PTHR13710:SF105">
    <property type="entry name" value="ATP-DEPENDENT DNA HELICASE Q1"/>
    <property type="match status" value="1"/>
</dbReference>
<dbReference type="SUPFAM" id="SSF47819">
    <property type="entry name" value="HRDC-like"/>
    <property type="match status" value="1"/>
</dbReference>
<keyword evidence="14" id="KW-0413">Isomerase</keyword>
<dbReference type="InterPro" id="IPR011545">
    <property type="entry name" value="DEAD/DEAH_box_helicase_dom"/>
</dbReference>
<dbReference type="InterPro" id="IPR004589">
    <property type="entry name" value="DNA_helicase_ATP-dep_RecQ"/>
</dbReference>
<dbReference type="Gene3D" id="1.10.150.80">
    <property type="entry name" value="HRDC domain"/>
    <property type="match status" value="1"/>
</dbReference>
<dbReference type="FunFam" id="1.10.150.80:FF:000002">
    <property type="entry name" value="ATP-dependent DNA helicase RecQ"/>
    <property type="match status" value="1"/>
</dbReference>
<dbReference type="GO" id="GO:0006260">
    <property type="term" value="P:DNA replication"/>
    <property type="evidence" value="ECO:0007669"/>
    <property type="project" value="InterPro"/>
</dbReference>
<dbReference type="NCBIfam" id="TIGR00614">
    <property type="entry name" value="recQ_fam"/>
    <property type="match status" value="1"/>
</dbReference>
<reference evidence="20 21" key="1">
    <citation type="journal article" date="2014" name="Int. J. Syst. Evol. Microbiol.">
        <title>Solimonas terrae sp. nov., isolated from soil.</title>
        <authorList>
            <person name="Kim S.J."/>
            <person name="Moon J.Y."/>
            <person name="Weon H.Y."/>
            <person name="Ahn J.H."/>
            <person name="Chen W.M."/>
            <person name="Kwon S.W."/>
        </authorList>
    </citation>
    <scope>NUCLEOTIDE SEQUENCE [LARGE SCALE GENOMIC DNA]</scope>
    <source>
        <strain evidence="20 21">KIS83-12</strain>
    </source>
</reference>
<dbReference type="InterPro" id="IPR027417">
    <property type="entry name" value="P-loop_NTPase"/>
</dbReference>
<dbReference type="GO" id="GO:0003677">
    <property type="term" value="F:DNA binding"/>
    <property type="evidence" value="ECO:0007669"/>
    <property type="project" value="UniProtKB-KW"/>
</dbReference>
<dbReference type="EC" id="5.6.2.4" evidence="16"/>
<evidence type="ECO:0000256" key="9">
    <source>
        <dbReference type="ARBA" id="ARBA00022833"/>
    </source>
</evidence>
<dbReference type="InterPro" id="IPR001650">
    <property type="entry name" value="Helicase_C-like"/>
</dbReference>
<dbReference type="PANTHER" id="PTHR13710">
    <property type="entry name" value="DNA HELICASE RECQ FAMILY MEMBER"/>
    <property type="match status" value="1"/>
</dbReference>
<dbReference type="GO" id="GO:0005524">
    <property type="term" value="F:ATP binding"/>
    <property type="evidence" value="ECO:0007669"/>
    <property type="project" value="UniProtKB-KW"/>
</dbReference>
<dbReference type="Gene3D" id="1.10.10.10">
    <property type="entry name" value="Winged helix-like DNA-binding domain superfamily/Winged helix DNA-binding domain"/>
    <property type="match status" value="1"/>
</dbReference>
<keyword evidence="6" id="KW-0227">DNA damage</keyword>
<keyword evidence="11" id="KW-0238">DNA-binding</keyword>
<feature type="domain" description="Helicase ATP-binding" evidence="18">
    <location>
        <begin position="33"/>
        <end position="210"/>
    </location>
</feature>
<dbReference type="AlphaFoldDB" id="A0A6M2BMS5"/>
<dbReference type="InterPro" id="IPR036388">
    <property type="entry name" value="WH-like_DNA-bd_sf"/>
</dbReference>
<dbReference type="FunFam" id="3.40.50.300:FF:000296">
    <property type="entry name" value="ATP-dependent DNA helicase RecQ"/>
    <property type="match status" value="1"/>
</dbReference>
<keyword evidence="5" id="KW-0547">Nucleotide-binding</keyword>
<dbReference type="GO" id="GO:0016787">
    <property type="term" value="F:hydrolase activity"/>
    <property type="evidence" value="ECO:0007669"/>
    <property type="project" value="UniProtKB-KW"/>
</dbReference>
<dbReference type="GO" id="GO:0046872">
    <property type="term" value="F:metal ion binding"/>
    <property type="evidence" value="ECO:0007669"/>
    <property type="project" value="UniProtKB-KW"/>
</dbReference>
<dbReference type="Gene3D" id="3.40.50.300">
    <property type="entry name" value="P-loop containing nucleotide triphosphate hydrolases"/>
    <property type="match status" value="2"/>
</dbReference>
<dbReference type="InterPro" id="IPR002121">
    <property type="entry name" value="HRDC_dom"/>
</dbReference>
<keyword evidence="4" id="KW-0479">Metal-binding</keyword>
<dbReference type="SMART" id="SM00341">
    <property type="entry name" value="HRDC"/>
    <property type="match status" value="1"/>
</dbReference>
<evidence type="ECO:0000256" key="3">
    <source>
        <dbReference type="ARBA" id="ARBA00005446"/>
    </source>
</evidence>
<comment type="catalytic activity">
    <reaction evidence="15">
        <text>Couples ATP hydrolysis with the unwinding of duplex DNA by translocating in the 3'-5' direction.</text>
        <dbReference type="EC" id="5.6.2.4"/>
    </reaction>
</comment>
<evidence type="ECO:0000256" key="6">
    <source>
        <dbReference type="ARBA" id="ARBA00022763"/>
    </source>
</evidence>
<evidence type="ECO:0000256" key="8">
    <source>
        <dbReference type="ARBA" id="ARBA00022806"/>
    </source>
</evidence>
<dbReference type="NCBIfam" id="TIGR01389">
    <property type="entry name" value="recQ"/>
    <property type="match status" value="1"/>
</dbReference>
<proteinExistence type="inferred from homology"/>
<dbReference type="InterPro" id="IPR032284">
    <property type="entry name" value="RecQ_Zn-bd"/>
</dbReference>
<dbReference type="InterPro" id="IPR014001">
    <property type="entry name" value="Helicase_ATP-bd"/>
</dbReference>
<dbReference type="InterPro" id="IPR044876">
    <property type="entry name" value="HRDC_dom_sf"/>
</dbReference>
<dbReference type="InterPro" id="IPR006293">
    <property type="entry name" value="DNA_helicase_ATP-dep_RecQ_bac"/>
</dbReference>
<accession>A0A6M2BMS5</accession>
<dbReference type="Pfam" id="PF00271">
    <property type="entry name" value="Helicase_C"/>
    <property type="match status" value="1"/>
</dbReference>
<evidence type="ECO:0000256" key="4">
    <source>
        <dbReference type="ARBA" id="ARBA00022723"/>
    </source>
</evidence>
<evidence type="ECO:0000256" key="1">
    <source>
        <dbReference type="ARBA" id="ARBA00001946"/>
    </source>
</evidence>
<dbReference type="CDD" id="cd17920">
    <property type="entry name" value="DEXHc_RecQ"/>
    <property type="match status" value="1"/>
</dbReference>
<evidence type="ECO:0000256" key="13">
    <source>
        <dbReference type="ARBA" id="ARBA00023204"/>
    </source>
</evidence>
<dbReference type="InterPro" id="IPR018982">
    <property type="entry name" value="RQC_domain"/>
</dbReference>
<dbReference type="PROSITE" id="PS51192">
    <property type="entry name" value="HELICASE_ATP_BIND_1"/>
    <property type="match status" value="1"/>
</dbReference>
<feature type="domain" description="HRDC" evidence="17">
    <location>
        <begin position="551"/>
        <end position="631"/>
    </location>
</feature>
<keyword evidence="7 20" id="KW-0378">Hydrolase</keyword>
<dbReference type="FunFam" id="3.40.50.300:FF:000156">
    <property type="entry name" value="ATP-dependent DNA helicase recQ"/>
    <property type="match status" value="1"/>
</dbReference>
<dbReference type="GO" id="GO:0043590">
    <property type="term" value="C:bacterial nucleoid"/>
    <property type="evidence" value="ECO:0007669"/>
    <property type="project" value="TreeGrafter"/>
</dbReference>
<dbReference type="GO" id="GO:0043138">
    <property type="term" value="F:3'-5' DNA helicase activity"/>
    <property type="evidence" value="ECO:0007669"/>
    <property type="project" value="UniProtKB-EC"/>
</dbReference>
<evidence type="ECO:0000256" key="16">
    <source>
        <dbReference type="NCBIfam" id="TIGR01389"/>
    </source>
</evidence>
<comment type="similarity">
    <text evidence="3">Belongs to the helicase family. RecQ subfamily.</text>
</comment>
<keyword evidence="8 20" id="KW-0347">Helicase</keyword>
<organism evidence="20 21">
    <name type="scientific">Solimonas terrae</name>
    <dbReference type="NCBI Taxonomy" id="1396819"/>
    <lineage>
        <taxon>Bacteria</taxon>
        <taxon>Pseudomonadati</taxon>
        <taxon>Pseudomonadota</taxon>
        <taxon>Gammaproteobacteria</taxon>
        <taxon>Nevskiales</taxon>
        <taxon>Nevskiaceae</taxon>
        <taxon>Solimonas</taxon>
    </lineage>
</organism>
<dbReference type="GO" id="GO:0009432">
    <property type="term" value="P:SOS response"/>
    <property type="evidence" value="ECO:0007669"/>
    <property type="project" value="UniProtKB-UniRule"/>
</dbReference>
<dbReference type="SUPFAM" id="SSF52540">
    <property type="entry name" value="P-loop containing nucleoside triphosphate hydrolases"/>
    <property type="match status" value="2"/>
</dbReference>
<keyword evidence="13" id="KW-0234">DNA repair</keyword>
<comment type="caution">
    <text evidence="20">The sequence shown here is derived from an EMBL/GenBank/DDBJ whole genome shotgun (WGS) entry which is preliminary data.</text>
</comment>
<dbReference type="Pfam" id="PF09382">
    <property type="entry name" value="RQC"/>
    <property type="match status" value="1"/>
</dbReference>
<dbReference type="PROSITE" id="PS51194">
    <property type="entry name" value="HELICASE_CTER"/>
    <property type="match status" value="1"/>
</dbReference>
<evidence type="ECO:0000259" key="18">
    <source>
        <dbReference type="PROSITE" id="PS51192"/>
    </source>
</evidence>
<evidence type="ECO:0000256" key="14">
    <source>
        <dbReference type="ARBA" id="ARBA00023235"/>
    </source>
</evidence>
<dbReference type="SMART" id="SM00956">
    <property type="entry name" value="RQC"/>
    <property type="match status" value="1"/>
</dbReference>
<dbReference type="GO" id="GO:0006281">
    <property type="term" value="P:DNA repair"/>
    <property type="evidence" value="ECO:0007669"/>
    <property type="project" value="UniProtKB-KW"/>
</dbReference>
<evidence type="ECO:0000256" key="5">
    <source>
        <dbReference type="ARBA" id="ARBA00022741"/>
    </source>
</evidence>
<evidence type="ECO:0000256" key="15">
    <source>
        <dbReference type="ARBA" id="ARBA00034617"/>
    </source>
</evidence>
<sequence>MMGHDKAQALDLREALKRWFGFDHFRPGQEAVVRDALAGRDLLAIMPTGGGKSLCFQLPALLKPGLMIVVSPLIALMQDQVRLLGEMGIAATFLNSSLSAAEASARSAALLRGEYRLLYLAPERLLLPEFRDGLLARLAQDPGISAITVDEAHCVSEWGHDFRPEYRQLGSLREQFADVPARIPFWAFTATATARVRGDIVAQLRLQDASVHIASFNRPNLYYAVRPKTQQTYAQLLALAREGGAGIVYCLSRKRVDEIAAKLAADDVRVAPYHAGLDADTRRDNQERFIRDDAQVIVATVAFGMGINKPDVRWVAHYDLPRTMEGYYQEAGRAGRDGEASRCILFFGLGDIRTAEFLIGQKTHPETNLPLEQEQRLARQQLRQVVDYAESGECRRAIQLRYFGEVFEDNCGACDNCLETKVTEDWTLEAQQLLSCVARLAQRGERFGSAHVIDILRGSEAQKLIDRGHQQLSTYGIGKARSLDEWRTLVRTLLHQGLLDETSDGYPVLKLAAASREVLKGERSVLVVPPPKRETAAMRKAKKRAERAGLRPGDQSLFGQLRTLRKQLADAQNVPPYVVFNDASLREMAERQPRTLDAFAEITGVGVRKLEQYGQAFVAAIRTYADAENAEYLNS</sequence>
<feature type="domain" description="Helicase C-terminal" evidence="19">
    <location>
        <begin position="232"/>
        <end position="383"/>
    </location>
</feature>
<name>A0A6M2BMS5_9GAMM</name>
<evidence type="ECO:0000256" key="11">
    <source>
        <dbReference type="ARBA" id="ARBA00023125"/>
    </source>
</evidence>
<keyword evidence="21" id="KW-1185">Reference proteome</keyword>
<keyword evidence="9" id="KW-0862">Zinc</keyword>
<evidence type="ECO:0000259" key="19">
    <source>
        <dbReference type="PROSITE" id="PS51194"/>
    </source>
</evidence>
<keyword evidence="10" id="KW-0067">ATP-binding</keyword>
<gene>
    <name evidence="20" type="primary">recQ</name>
    <name evidence="20" type="ORF">G7Y85_02320</name>
</gene>
<dbReference type="Pfam" id="PF00570">
    <property type="entry name" value="HRDC"/>
    <property type="match status" value="1"/>
</dbReference>
<dbReference type="SMART" id="SM00487">
    <property type="entry name" value="DEXDc"/>
    <property type="match status" value="1"/>
</dbReference>
<dbReference type="GO" id="GO:0006310">
    <property type="term" value="P:DNA recombination"/>
    <property type="evidence" value="ECO:0007669"/>
    <property type="project" value="UniProtKB-UniRule"/>
</dbReference>
<evidence type="ECO:0000256" key="7">
    <source>
        <dbReference type="ARBA" id="ARBA00022801"/>
    </source>
</evidence>
<dbReference type="Proteomes" id="UP000472676">
    <property type="component" value="Unassembled WGS sequence"/>
</dbReference>
<dbReference type="Pfam" id="PF00270">
    <property type="entry name" value="DEAD"/>
    <property type="match status" value="1"/>
</dbReference>
<dbReference type="GO" id="GO:0005737">
    <property type="term" value="C:cytoplasm"/>
    <property type="evidence" value="ECO:0007669"/>
    <property type="project" value="TreeGrafter"/>
</dbReference>
<comment type="cofactor">
    <cofactor evidence="2">
        <name>Zn(2+)</name>
        <dbReference type="ChEBI" id="CHEBI:29105"/>
    </cofactor>
</comment>
<dbReference type="Pfam" id="PF16124">
    <property type="entry name" value="RecQ_Zn_bind"/>
    <property type="match status" value="1"/>
</dbReference>
<dbReference type="EMBL" id="JAAMOW010000001">
    <property type="protein sequence ID" value="NGY03590.1"/>
    <property type="molecule type" value="Genomic_DNA"/>
</dbReference>
<evidence type="ECO:0000259" key="17">
    <source>
        <dbReference type="PROSITE" id="PS50967"/>
    </source>
</evidence>
<protein>
    <recommendedName>
        <fullName evidence="16">DNA helicase RecQ</fullName>
        <ecNumber evidence="16">5.6.2.4</ecNumber>
    </recommendedName>
</protein>
<evidence type="ECO:0000256" key="2">
    <source>
        <dbReference type="ARBA" id="ARBA00001947"/>
    </source>
</evidence>
<evidence type="ECO:0000256" key="10">
    <source>
        <dbReference type="ARBA" id="ARBA00022840"/>
    </source>
</evidence>
<dbReference type="PROSITE" id="PS50967">
    <property type="entry name" value="HRDC"/>
    <property type="match status" value="1"/>
</dbReference>
<dbReference type="GO" id="GO:0009378">
    <property type="term" value="F:four-way junction helicase activity"/>
    <property type="evidence" value="ECO:0007669"/>
    <property type="project" value="TreeGrafter"/>
</dbReference>
<dbReference type="GO" id="GO:0030894">
    <property type="term" value="C:replisome"/>
    <property type="evidence" value="ECO:0007669"/>
    <property type="project" value="TreeGrafter"/>
</dbReference>
<evidence type="ECO:0000313" key="21">
    <source>
        <dbReference type="Proteomes" id="UP000472676"/>
    </source>
</evidence>
<comment type="cofactor">
    <cofactor evidence="1">
        <name>Mg(2+)</name>
        <dbReference type="ChEBI" id="CHEBI:18420"/>
    </cofactor>
</comment>
<keyword evidence="12" id="KW-0233">DNA recombination</keyword>
<evidence type="ECO:0000313" key="20">
    <source>
        <dbReference type="EMBL" id="NGY03590.1"/>
    </source>
</evidence>
<evidence type="ECO:0000256" key="12">
    <source>
        <dbReference type="ARBA" id="ARBA00023172"/>
    </source>
</evidence>
<dbReference type="InterPro" id="IPR010997">
    <property type="entry name" value="HRDC-like_sf"/>
</dbReference>